<proteinExistence type="predicted"/>
<accession>A0AAD9N6X6</accession>
<reference evidence="5" key="1">
    <citation type="journal article" date="2023" name="Mol. Biol. Evol.">
        <title>Third-Generation Sequencing Reveals the Adaptive Role of the Epigenome in Three Deep-Sea Polychaetes.</title>
        <authorList>
            <person name="Perez M."/>
            <person name="Aroh O."/>
            <person name="Sun Y."/>
            <person name="Lan Y."/>
            <person name="Juniper S.K."/>
            <person name="Young C.R."/>
            <person name="Angers B."/>
            <person name="Qian P.Y."/>
        </authorList>
    </citation>
    <scope>NUCLEOTIDE SEQUENCE</scope>
    <source>
        <strain evidence="5">P08H-3</strain>
    </source>
</reference>
<dbReference type="Gene3D" id="1.25.40.20">
    <property type="entry name" value="Ankyrin repeat-containing domain"/>
    <property type="match status" value="2"/>
</dbReference>
<dbReference type="PROSITE" id="PS50088">
    <property type="entry name" value="ANK_REPEAT"/>
    <property type="match status" value="2"/>
</dbReference>
<dbReference type="InterPro" id="IPR036036">
    <property type="entry name" value="SOCS_box-like_dom_sf"/>
</dbReference>
<evidence type="ECO:0000256" key="2">
    <source>
        <dbReference type="ARBA" id="ARBA00023043"/>
    </source>
</evidence>
<dbReference type="InterPro" id="IPR001496">
    <property type="entry name" value="SOCS_box"/>
</dbReference>
<comment type="caution">
    <text evidence="5">The sequence shown here is derived from an EMBL/GenBank/DDBJ whole genome shotgun (WGS) entry which is preliminary data.</text>
</comment>
<protein>
    <recommendedName>
        <fullName evidence="4">SOCS box domain-containing protein</fullName>
    </recommendedName>
</protein>
<feature type="domain" description="SOCS box" evidence="4">
    <location>
        <begin position="225"/>
        <end position="271"/>
    </location>
</feature>
<keyword evidence="6" id="KW-1185">Reference proteome</keyword>
<evidence type="ECO:0000313" key="5">
    <source>
        <dbReference type="EMBL" id="KAK2156369.1"/>
    </source>
</evidence>
<dbReference type="Pfam" id="PF07525">
    <property type="entry name" value="SOCS_box"/>
    <property type="match status" value="1"/>
</dbReference>
<feature type="repeat" description="ANK" evidence="3">
    <location>
        <begin position="86"/>
        <end position="120"/>
    </location>
</feature>
<dbReference type="PROSITE" id="PS50297">
    <property type="entry name" value="ANK_REP_REGION"/>
    <property type="match status" value="1"/>
</dbReference>
<dbReference type="EMBL" id="JAODUP010000215">
    <property type="protein sequence ID" value="KAK2156369.1"/>
    <property type="molecule type" value="Genomic_DNA"/>
</dbReference>
<evidence type="ECO:0000259" key="4">
    <source>
        <dbReference type="PROSITE" id="PS50225"/>
    </source>
</evidence>
<sequence length="271" mass="30670">MDVIQELIKNGANINLKSTSTPRQPLLHLVVDSTELTRYMLDEGAKVNALDEMHETPLFPAVRADNVSGVQLLLSRGVRVNEVNDDYRTALHLAAASVNNSLEITELLLQHGAEVNAFDRYLNTPLVLTLRNYILQPNKKVARCLIQHGSLIKYKLCSEALEWTIGTDLELLQFAISAGLRLCRVPWVRELLCETVSRKQWHIIGQDNEHKQRVIDYVRTELQHVHSLSTSCRIVIREHLIHANNGHSILAGIRCLPLPQTLKEYLQLTDG</sequence>
<keyword evidence="2 3" id="KW-0040">ANK repeat</keyword>
<organism evidence="5 6">
    <name type="scientific">Paralvinella palmiformis</name>
    <dbReference type="NCBI Taxonomy" id="53620"/>
    <lineage>
        <taxon>Eukaryota</taxon>
        <taxon>Metazoa</taxon>
        <taxon>Spiralia</taxon>
        <taxon>Lophotrochozoa</taxon>
        <taxon>Annelida</taxon>
        <taxon>Polychaeta</taxon>
        <taxon>Sedentaria</taxon>
        <taxon>Canalipalpata</taxon>
        <taxon>Terebellida</taxon>
        <taxon>Terebelliformia</taxon>
        <taxon>Alvinellidae</taxon>
        <taxon>Paralvinella</taxon>
    </lineage>
</organism>
<dbReference type="SUPFAM" id="SSF158235">
    <property type="entry name" value="SOCS box-like"/>
    <property type="match status" value="1"/>
</dbReference>
<dbReference type="InterPro" id="IPR002110">
    <property type="entry name" value="Ankyrin_rpt"/>
</dbReference>
<keyword evidence="1" id="KW-0677">Repeat</keyword>
<dbReference type="PANTHER" id="PTHR24189:SF50">
    <property type="entry name" value="ANKYRIN REPEAT AND SOCS BOX PROTEIN 2"/>
    <property type="match status" value="1"/>
</dbReference>
<dbReference type="Gene3D" id="1.10.750.20">
    <property type="entry name" value="SOCS box"/>
    <property type="match status" value="1"/>
</dbReference>
<dbReference type="Pfam" id="PF00023">
    <property type="entry name" value="Ank"/>
    <property type="match status" value="1"/>
</dbReference>
<gene>
    <name evidence="5" type="ORF">LSH36_215g03012</name>
</gene>
<name>A0AAD9N6X6_9ANNE</name>
<evidence type="ECO:0000313" key="6">
    <source>
        <dbReference type="Proteomes" id="UP001208570"/>
    </source>
</evidence>
<dbReference type="InterPro" id="IPR050745">
    <property type="entry name" value="Multifunctional_regulatory"/>
</dbReference>
<evidence type="ECO:0000256" key="3">
    <source>
        <dbReference type="PROSITE-ProRule" id="PRU00023"/>
    </source>
</evidence>
<evidence type="ECO:0000256" key="1">
    <source>
        <dbReference type="ARBA" id="ARBA00022737"/>
    </source>
</evidence>
<dbReference type="Proteomes" id="UP001208570">
    <property type="component" value="Unassembled WGS sequence"/>
</dbReference>
<dbReference type="InterPro" id="IPR036770">
    <property type="entry name" value="Ankyrin_rpt-contain_sf"/>
</dbReference>
<dbReference type="Pfam" id="PF12796">
    <property type="entry name" value="Ank_2"/>
    <property type="match status" value="1"/>
</dbReference>
<dbReference type="SMART" id="SM00248">
    <property type="entry name" value="ANK"/>
    <property type="match status" value="4"/>
</dbReference>
<dbReference type="SUPFAM" id="SSF48403">
    <property type="entry name" value="Ankyrin repeat"/>
    <property type="match status" value="1"/>
</dbReference>
<dbReference type="PROSITE" id="PS50225">
    <property type="entry name" value="SOCS"/>
    <property type="match status" value="1"/>
</dbReference>
<feature type="repeat" description="ANK" evidence="3">
    <location>
        <begin position="53"/>
        <end position="85"/>
    </location>
</feature>
<dbReference type="PANTHER" id="PTHR24189">
    <property type="entry name" value="MYOTROPHIN"/>
    <property type="match status" value="1"/>
</dbReference>
<dbReference type="GO" id="GO:0035556">
    <property type="term" value="P:intracellular signal transduction"/>
    <property type="evidence" value="ECO:0007669"/>
    <property type="project" value="InterPro"/>
</dbReference>
<dbReference type="AlphaFoldDB" id="A0AAD9N6X6"/>
<dbReference type="SMART" id="SM00969">
    <property type="entry name" value="SOCS_box"/>
    <property type="match status" value="1"/>
</dbReference>